<gene>
    <name evidence="1" type="ORF">LOK49_LG02G00984</name>
</gene>
<comment type="caution">
    <text evidence="1">The sequence shown here is derived from an EMBL/GenBank/DDBJ whole genome shotgun (WGS) entry which is preliminary data.</text>
</comment>
<reference evidence="1 2" key="1">
    <citation type="journal article" date="2022" name="Plant J.">
        <title>Chromosome-level genome of Camellia lanceoleosa provides a valuable resource for understanding genome evolution and self-incompatibility.</title>
        <authorList>
            <person name="Gong W."/>
            <person name="Xiao S."/>
            <person name="Wang L."/>
            <person name="Liao Z."/>
            <person name="Chang Y."/>
            <person name="Mo W."/>
            <person name="Hu G."/>
            <person name="Li W."/>
            <person name="Zhao G."/>
            <person name="Zhu H."/>
            <person name="Hu X."/>
            <person name="Ji K."/>
            <person name="Xiang X."/>
            <person name="Song Q."/>
            <person name="Yuan D."/>
            <person name="Jin S."/>
            <person name="Zhang L."/>
        </authorList>
    </citation>
    <scope>NUCLEOTIDE SEQUENCE [LARGE SCALE GENOMIC DNA]</scope>
    <source>
        <strain evidence="1">SQ_2022a</strain>
    </source>
</reference>
<dbReference type="EMBL" id="CM045760">
    <property type="protein sequence ID" value="KAI8027221.1"/>
    <property type="molecule type" value="Genomic_DNA"/>
</dbReference>
<sequence length="252" mass="28929">MTRKKVNLAYIENESARKSTFKKRKKGIMKKVNELSTLCGVDACAIIFSPYDAEPEVWPSHLGAQRIISRFRRMPELEQSRRMVNQESFTRQRLTKAEEQLRKQHKDNRHKEMTHVMFQCLIGEGLQYLNMADLHDLGVLLNQTMRDVDGRIELLTEAVLPQDMTMVNAMGRGENSFNAQMPSGMAMLTMQNQQPTRSLLRSNVHFNAQMPSGMAMPTMQNQQPTRSLLRSNVRPGLDGNVAYTFPLQWSRG</sequence>
<evidence type="ECO:0000313" key="2">
    <source>
        <dbReference type="Proteomes" id="UP001060215"/>
    </source>
</evidence>
<evidence type="ECO:0000313" key="1">
    <source>
        <dbReference type="EMBL" id="KAI8027221.1"/>
    </source>
</evidence>
<protein>
    <submittedName>
        <fullName evidence="1">Agamous-like MADS-box protein AGL80</fullName>
    </submittedName>
</protein>
<proteinExistence type="predicted"/>
<accession>A0ACC0ISV9</accession>
<organism evidence="1 2">
    <name type="scientific">Camellia lanceoleosa</name>
    <dbReference type="NCBI Taxonomy" id="1840588"/>
    <lineage>
        <taxon>Eukaryota</taxon>
        <taxon>Viridiplantae</taxon>
        <taxon>Streptophyta</taxon>
        <taxon>Embryophyta</taxon>
        <taxon>Tracheophyta</taxon>
        <taxon>Spermatophyta</taxon>
        <taxon>Magnoliopsida</taxon>
        <taxon>eudicotyledons</taxon>
        <taxon>Gunneridae</taxon>
        <taxon>Pentapetalae</taxon>
        <taxon>asterids</taxon>
        <taxon>Ericales</taxon>
        <taxon>Theaceae</taxon>
        <taxon>Camellia</taxon>
    </lineage>
</organism>
<name>A0ACC0ISV9_9ERIC</name>
<keyword evidence="2" id="KW-1185">Reference proteome</keyword>
<dbReference type="Proteomes" id="UP001060215">
    <property type="component" value="Chromosome 3"/>
</dbReference>